<evidence type="ECO:0000313" key="3">
    <source>
        <dbReference type="Proteomes" id="UP001589836"/>
    </source>
</evidence>
<organism evidence="2 3">
    <name type="scientific">Pontibacillus salicampi</name>
    <dbReference type="NCBI Taxonomy" id="1449801"/>
    <lineage>
        <taxon>Bacteria</taxon>
        <taxon>Bacillati</taxon>
        <taxon>Bacillota</taxon>
        <taxon>Bacilli</taxon>
        <taxon>Bacillales</taxon>
        <taxon>Bacillaceae</taxon>
        <taxon>Pontibacillus</taxon>
    </lineage>
</organism>
<keyword evidence="1" id="KW-1133">Transmembrane helix</keyword>
<feature type="transmembrane region" description="Helical" evidence="1">
    <location>
        <begin position="122"/>
        <end position="143"/>
    </location>
</feature>
<reference evidence="2 3" key="1">
    <citation type="submission" date="2024-09" db="EMBL/GenBank/DDBJ databases">
        <authorList>
            <person name="Sun Q."/>
            <person name="Mori K."/>
        </authorList>
    </citation>
    <scope>NUCLEOTIDE SEQUENCE [LARGE SCALE GENOMIC DNA]</scope>
    <source>
        <strain evidence="2 3">NCAIM B.02529</strain>
    </source>
</reference>
<evidence type="ECO:0000256" key="1">
    <source>
        <dbReference type="SAM" id="Phobius"/>
    </source>
</evidence>
<feature type="transmembrane region" description="Helical" evidence="1">
    <location>
        <begin position="149"/>
        <end position="171"/>
    </location>
</feature>
<comment type="caution">
    <text evidence="2">The sequence shown here is derived from an EMBL/GenBank/DDBJ whole genome shotgun (WGS) entry which is preliminary data.</text>
</comment>
<gene>
    <name evidence="2" type="ORF">ACFFGV_16030</name>
</gene>
<keyword evidence="3" id="KW-1185">Reference proteome</keyword>
<keyword evidence="1" id="KW-0472">Membrane</keyword>
<feature type="transmembrane region" description="Helical" evidence="1">
    <location>
        <begin position="59"/>
        <end position="79"/>
    </location>
</feature>
<dbReference type="NCBIfam" id="NF041644">
    <property type="entry name" value="CBO0543_fam"/>
    <property type="match status" value="1"/>
</dbReference>
<protein>
    <submittedName>
        <fullName evidence="2">CBO0543 family protein</fullName>
    </submittedName>
</protein>
<proteinExistence type="predicted"/>
<name>A0ABV6LRP5_9BACI</name>
<dbReference type="RefSeq" id="WP_377349890.1">
    <property type="nucleotide sequence ID" value="NZ_JBHLTP010000013.1"/>
</dbReference>
<feature type="transmembrane region" description="Helical" evidence="1">
    <location>
        <begin position="99"/>
        <end position="115"/>
    </location>
</feature>
<dbReference type="Proteomes" id="UP001589836">
    <property type="component" value="Unassembled WGS sequence"/>
</dbReference>
<evidence type="ECO:0000313" key="2">
    <source>
        <dbReference type="EMBL" id="MFC0525090.1"/>
    </source>
</evidence>
<feature type="transmembrane region" description="Helical" evidence="1">
    <location>
        <begin position="32"/>
        <end position="50"/>
    </location>
</feature>
<dbReference type="InterPro" id="IPR048147">
    <property type="entry name" value="CBO0543-like"/>
</dbReference>
<dbReference type="EMBL" id="JBHLTP010000013">
    <property type="protein sequence ID" value="MFC0525090.1"/>
    <property type="molecule type" value="Genomic_DNA"/>
</dbReference>
<accession>A0ABV6LRP5</accession>
<keyword evidence="1" id="KW-0812">Transmembrane</keyword>
<sequence length="187" mass="22305">MASLDKVLQIQEKASKLQFQYWQEEVYLSPQWWFLLFSLMAPWFLFWLLFDRNQAFRTWIVGLFIMLTSFFLDEVGASFQLWEYPYTLTPLEREVFDPANFTLLPIVYMLVYQYTRSWKGYLISLIFVALFNTYIGGGLFRLIGAYELVTWKSIYSVPIYYLLGVLARYFVQCLKKSEHQNKTSSST</sequence>